<feature type="transmembrane region" description="Helical" evidence="1">
    <location>
        <begin position="9"/>
        <end position="27"/>
    </location>
</feature>
<keyword evidence="1" id="KW-1133">Transmembrane helix</keyword>
<keyword evidence="1" id="KW-0472">Membrane</keyword>
<keyword evidence="1" id="KW-0812">Transmembrane</keyword>
<sequence>MVWRKFEQYLMSSTGFYTALFVGLYLASWGLNGIHYTKLDLTALKDLYIWLMTQLNATHAVNSIWNSPKGQPPGL</sequence>
<dbReference type="Proteomes" id="UP000277811">
    <property type="component" value="Unassembled WGS sequence"/>
</dbReference>
<organism evidence="2 3">
    <name type="scientific">Lucifera butyrica</name>
    <dbReference type="NCBI Taxonomy" id="1351585"/>
    <lineage>
        <taxon>Bacteria</taxon>
        <taxon>Bacillati</taxon>
        <taxon>Bacillota</taxon>
        <taxon>Negativicutes</taxon>
        <taxon>Veillonellales</taxon>
        <taxon>Veillonellaceae</taxon>
        <taxon>Lucifera</taxon>
    </lineage>
</organism>
<dbReference type="RefSeq" id="WP_207857372.1">
    <property type="nucleotide sequence ID" value="NZ_UPPP01000067.1"/>
</dbReference>
<reference evidence="2 3" key="1">
    <citation type="submission" date="2018-06" db="EMBL/GenBank/DDBJ databases">
        <authorList>
            <person name="Strepis N."/>
        </authorList>
    </citation>
    <scope>NUCLEOTIDE SEQUENCE [LARGE SCALE GENOMIC DNA]</scope>
    <source>
        <strain evidence="2">LUCI</strain>
    </source>
</reference>
<evidence type="ECO:0000256" key="1">
    <source>
        <dbReference type="SAM" id="Phobius"/>
    </source>
</evidence>
<protein>
    <submittedName>
        <fullName evidence="2">Uncharacterized protein</fullName>
    </submittedName>
</protein>
<keyword evidence="3" id="KW-1185">Reference proteome</keyword>
<dbReference type="AlphaFoldDB" id="A0A498RCA9"/>
<evidence type="ECO:0000313" key="2">
    <source>
        <dbReference type="EMBL" id="VBB06788.1"/>
    </source>
</evidence>
<name>A0A498RCA9_9FIRM</name>
<gene>
    <name evidence="2" type="ORF">LUCI_2024</name>
</gene>
<evidence type="ECO:0000313" key="3">
    <source>
        <dbReference type="Proteomes" id="UP000277811"/>
    </source>
</evidence>
<accession>A0A498RCA9</accession>
<dbReference type="EMBL" id="UPPP01000067">
    <property type="protein sequence ID" value="VBB06788.1"/>
    <property type="molecule type" value="Genomic_DNA"/>
</dbReference>
<proteinExistence type="predicted"/>